<dbReference type="RefSeq" id="WP_069729910.1">
    <property type="nucleotide sequence ID" value="NZ_JABWPE010000035.1"/>
</dbReference>
<name>A0A7Y6NHT8_9GAMM</name>
<dbReference type="InterPro" id="IPR020843">
    <property type="entry name" value="ER"/>
</dbReference>
<dbReference type="GeneID" id="57347607"/>
<dbReference type="Gene3D" id="3.40.50.720">
    <property type="entry name" value="NAD(P)-binding Rossmann-like Domain"/>
    <property type="match status" value="1"/>
</dbReference>
<feature type="domain" description="Enoyl reductase (ER)" evidence="1">
    <location>
        <begin position="20"/>
        <end position="335"/>
    </location>
</feature>
<organism evidence="2 3">
    <name type="scientific">Pantoea brenneri</name>
    <dbReference type="NCBI Taxonomy" id="472694"/>
    <lineage>
        <taxon>Bacteria</taxon>
        <taxon>Pseudomonadati</taxon>
        <taxon>Pseudomonadota</taxon>
        <taxon>Gammaproteobacteria</taxon>
        <taxon>Enterobacterales</taxon>
        <taxon>Erwiniaceae</taxon>
        <taxon>Pantoea</taxon>
    </lineage>
</organism>
<dbReference type="EMBL" id="JABWPM010000033">
    <property type="protein sequence ID" value="NUY98832.1"/>
    <property type="molecule type" value="Genomic_DNA"/>
</dbReference>
<dbReference type="Gene3D" id="3.90.180.10">
    <property type="entry name" value="Medium-chain alcohol dehydrogenases, catalytic domain"/>
    <property type="match status" value="1"/>
</dbReference>
<gene>
    <name evidence="2" type="ORF">HU668_20495</name>
</gene>
<accession>A0A7Y6NHT8</accession>
<dbReference type="Proteomes" id="UP000566985">
    <property type="component" value="Unassembled WGS sequence"/>
</dbReference>
<dbReference type="InterPro" id="IPR013154">
    <property type="entry name" value="ADH-like_N"/>
</dbReference>
<dbReference type="SUPFAM" id="SSF51735">
    <property type="entry name" value="NAD(P)-binding Rossmann-fold domains"/>
    <property type="match status" value="1"/>
</dbReference>
<evidence type="ECO:0000259" key="1">
    <source>
        <dbReference type="SMART" id="SM00829"/>
    </source>
</evidence>
<sequence length="345" mass="36923">MENKTHRAFTFKRYGKQPQSGFQSITLPAPAADQLLVEVYAAGLNPIDNMIPAGIFKLVLPLTLPAVIGSDLAGIVVATGSQVTRFKPGDAIIASTFDSDHGSLSEFTLVNETAAALKPVNLDFIQAASLPMVSLTAWQALIERGGLQPGQKVFIPAGAGGIGSLAIQLAKLSGATVATTTSSGNVEWVSRLGADRVLDYTRQPFEAELRDYDLVLATLRGDEIEKYPDILRPGGRIISLVGPLDVGFARARRLNVIITAIVGLLSRRIKRLAKKRGVAYSFLFVRPDGQQLRQIVQSVEAGDIRPVIDSVFPFDEAAAALLHLQQGHAKGKVVVAVKPDLLSRA</sequence>
<comment type="caution">
    <text evidence="2">The sequence shown here is derived from an EMBL/GenBank/DDBJ whole genome shotgun (WGS) entry which is preliminary data.</text>
</comment>
<protein>
    <submittedName>
        <fullName evidence="2">NADP-dependent oxidoreductase</fullName>
    </submittedName>
</protein>
<dbReference type="AlphaFoldDB" id="A0A7Y6NHT8"/>
<dbReference type="Pfam" id="PF13602">
    <property type="entry name" value="ADH_zinc_N_2"/>
    <property type="match status" value="1"/>
</dbReference>
<dbReference type="SMART" id="SM00829">
    <property type="entry name" value="PKS_ER"/>
    <property type="match status" value="1"/>
</dbReference>
<reference evidence="2 3" key="1">
    <citation type="submission" date="2020-05" db="EMBL/GenBank/DDBJ databases">
        <title>Whole Genome Sequences of Enterobacteriales Associated with the International Space Station.</title>
        <authorList>
            <person name="Bharadwaj A."/>
            <person name="Daudu R."/>
            <person name="Singh N."/>
            <person name="Wood J."/>
            <person name="Debieu M."/>
            <person name="Mason C."/>
            <person name="Wang C."/>
            <person name="Venkateswaran K."/>
        </authorList>
    </citation>
    <scope>NUCLEOTIDE SEQUENCE [LARGE SCALE GENOMIC DNA]</scope>
    <source>
        <strain evidence="2 3">IF5SW-B1</strain>
    </source>
</reference>
<dbReference type="SUPFAM" id="SSF50129">
    <property type="entry name" value="GroES-like"/>
    <property type="match status" value="1"/>
</dbReference>
<dbReference type="PANTHER" id="PTHR11695:SF294">
    <property type="entry name" value="RETICULON-4-INTERACTING PROTEIN 1, MITOCHONDRIAL"/>
    <property type="match status" value="1"/>
</dbReference>
<dbReference type="Pfam" id="PF08240">
    <property type="entry name" value="ADH_N"/>
    <property type="match status" value="1"/>
</dbReference>
<proteinExistence type="predicted"/>
<dbReference type="CDD" id="cd05289">
    <property type="entry name" value="MDR_like_2"/>
    <property type="match status" value="1"/>
</dbReference>
<evidence type="ECO:0000313" key="3">
    <source>
        <dbReference type="Proteomes" id="UP000566985"/>
    </source>
</evidence>
<dbReference type="InterPro" id="IPR050700">
    <property type="entry name" value="YIM1/Zinc_Alcohol_DH_Fams"/>
</dbReference>
<dbReference type="InterPro" id="IPR036291">
    <property type="entry name" value="NAD(P)-bd_dom_sf"/>
</dbReference>
<dbReference type="GO" id="GO:0016491">
    <property type="term" value="F:oxidoreductase activity"/>
    <property type="evidence" value="ECO:0007669"/>
    <property type="project" value="InterPro"/>
</dbReference>
<dbReference type="PANTHER" id="PTHR11695">
    <property type="entry name" value="ALCOHOL DEHYDROGENASE RELATED"/>
    <property type="match status" value="1"/>
</dbReference>
<dbReference type="InterPro" id="IPR011032">
    <property type="entry name" value="GroES-like_sf"/>
</dbReference>
<evidence type="ECO:0000313" key="2">
    <source>
        <dbReference type="EMBL" id="NUY98832.1"/>
    </source>
</evidence>